<feature type="domain" description="Gfo/Idh/MocA-like oxidoreductase N-terminal" evidence="3">
    <location>
        <begin position="6"/>
        <end position="123"/>
    </location>
</feature>
<dbReference type="InterPro" id="IPR001509">
    <property type="entry name" value="Epimerase_deHydtase"/>
</dbReference>
<reference evidence="5 6" key="1">
    <citation type="submission" date="2019-12" db="EMBL/GenBank/DDBJ databases">
        <title>Complete genome sequence of Algicella marina strain 9Alg 56(T) isolated from the red alga Tichocarpus crinitus.</title>
        <authorList>
            <person name="Kim S.-G."/>
            <person name="Nedashkovskaya O.I."/>
        </authorList>
    </citation>
    <scope>NUCLEOTIDE SEQUENCE [LARGE SCALE GENOMIC DNA]</scope>
    <source>
        <strain evidence="5 6">9Alg 56</strain>
    </source>
</reference>
<name>A0A6P1SWD3_9RHOB</name>
<dbReference type="RefSeq" id="WP_161860648.1">
    <property type="nucleotide sequence ID" value="NZ_CP046620.1"/>
</dbReference>
<dbReference type="Proteomes" id="UP000464495">
    <property type="component" value="Chromosome"/>
</dbReference>
<dbReference type="Pfam" id="PF22725">
    <property type="entry name" value="GFO_IDH_MocA_C3"/>
    <property type="match status" value="1"/>
</dbReference>
<evidence type="ECO:0000256" key="1">
    <source>
        <dbReference type="ARBA" id="ARBA00023002"/>
    </source>
</evidence>
<evidence type="ECO:0000259" key="3">
    <source>
        <dbReference type="Pfam" id="PF01408"/>
    </source>
</evidence>
<evidence type="ECO:0000313" key="5">
    <source>
        <dbReference type="EMBL" id="QHQ34077.1"/>
    </source>
</evidence>
<organism evidence="5 6">
    <name type="scientific">Algicella marina</name>
    <dbReference type="NCBI Taxonomy" id="2683284"/>
    <lineage>
        <taxon>Bacteria</taxon>
        <taxon>Pseudomonadati</taxon>
        <taxon>Pseudomonadota</taxon>
        <taxon>Alphaproteobacteria</taxon>
        <taxon>Rhodobacterales</taxon>
        <taxon>Paracoccaceae</taxon>
        <taxon>Algicella</taxon>
    </lineage>
</organism>
<evidence type="ECO:0000259" key="4">
    <source>
        <dbReference type="Pfam" id="PF22725"/>
    </source>
</evidence>
<evidence type="ECO:0000313" key="6">
    <source>
        <dbReference type="Proteomes" id="UP000464495"/>
    </source>
</evidence>
<sequence>MTNTLRAGLVGAGYIATWHANTIKALPGVELTAVCDTSPAAAEALAGAYGAKPFTSLDDLIAAGICDAVHIVTPPQVHKDLAIQAMEGGLHAFVEKPVALGAEETAAMQAASEATGKIFAAGHNFLGTPKYEKLKGMVTSGELGRIASAEINWRFPLAPLRSGPYTIWMLREPKNLLLELGPHLYAFCVDLFGVPSDFTLRLSKPVALPGDDIRHQVWRIMCTAGGVDVTFHLSLVEALDDRSVTVRGSAGMALLDYANDTLVVTRENASDLILNPFRRAAGQGMQNLKEAFGNAFLQTRTLNQKSPYGLSFLGTIGPFYEAIRDDKPIDSRFSGASAVKVMTAIDETVALLPGYVPVAKPATRKPEPKVMVIGGTGFIGRHLTRTLVERGHDVRVLSRGRNGPFPDLADHVETVGVSLKDRAGLAKAMEGIDVVYNLAKSMDDTWEAALENDVGVAVGIAEAALEAGVKRLIYTGTIASYNMASPEGTITEDVSFGDDLTDRNMYARSKAECERRLMEMHREKGLPLVIARPGIVIGPGGPLQHWGIGRWHGAGAVRIWGHGRNILPFVLIEDVSDGLIRMMDNEDAVGRSFNLVGEPMMSARGYFDAIHEALGAKIDVRPGNLHMFHAAASVKHFLKTKVLGRKGLSRASLKDWQSRAHFTPFDNRQPKEILGWEPETDRQTFIQKGIIDANLMGF</sequence>
<dbReference type="Gene3D" id="3.40.50.720">
    <property type="entry name" value="NAD(P)-binding Rossmann-like Domain"/>
    <property type="match status" value="2"/>
</dbReference>
<dbReference type="InterPro" id="IPR050463">
    <property type="entry name" value="Gfo/Idh/MocA_oxidrdct_glycsds"/>
</dbReference>
<dbReference type="Gene3D" id="3.30.360.10">
    <property type="entry name" value="Dihydrodipicolinate Reductase, domain 2"/>
    <property type="match status" value="1"/>
</dbReference>
<dbReference type="AlphaFoldDB" id="A0A6P1SWD3"/>
<feature type="domain" description="NAD-dependent epimerase/dehydratase" evidence="2">
    <location>
        <begin position="370"/>
        <end position="595"/>
    </location>
</feature>
<feature type="domain" description="GFO/IDH/MocA-like oxidoreductase" evidence="4">
    <location>
        <begin position="131"/>
        <end position="253"/>
    </location>
</feature>
<dbReference type="SUPFAM" id="SSF51735">
    <property type="entry name" value="NAD(P)-binding Rossmann-fold domains"/>
    <property type="match status" value="2"/>
</dbReference>
<dbReference type="InterPro" id="IPR036291">
    <property type="entry name" value="NAD(P)-bd_dom_sf"/>
</dbReference>
<dbReference type="SUPFAM" id="SSF55347">
    <property type="entry name" value="Glyceraldehyde-3-phosphate dehydrogenase-like, C-terminal domain"/>
    <property type="match status" value="1"/>
</dbReference>
<gene>
    <name evidence="5" type="ORF">GO499_02195</name>
</gene>
<evidence type="ECO:0000259" key="2">
    <source>
        <dbReference type="Pfam" id="PF01370"/>
    </source>
</evidence>
<dbReference type="Pfam" id="PF01408">
    <property type="entry name" value="GFO_IDH_MocA"/>
    <property type="match status" value="1"/>
</dbReference>
<dbReference type="PANTHER" id="PTHR43818:SF11">
    <property type="entry name" value="BCDNA.GH03377"/>
    <property type="match status" value="1"/>
</dbReference>
<keyword evidence="1" id="KW-0560">Oxidoreductase</keyword>
<dbReference type="KEGG" id="amaq:GO499_02195"/>
<proteinExistence type="predicted"/>
<dbReference type="EMBL" id="CP046620">
    <property type="protein sequence ID" value="QHQ34077.1"/>
    <property type="molecule type" value="Genomic_DNA"/>
</dbReference>
<dbReference type="InterPro" id="IPR000683">
    <property type="entry name" value="Gfo/Idh/MocA-like_OxRdtase_N"/>
</dbReference>
<dbReference type="GO" id="GO:0016491">
    <property type="term" value="F:oxidoreductase activity"/>
    <property type="evidence" value="ECO:0007669"/>
    <property type="project" value="UniProtKB-KW"/>
</dbReference>
<dbReference type="PANTHER" id="PTHR43818">
    <property type="entry name" value="BCDNA.GH03377"/>
    <property type="match status" value="1"/>
</dbReference>
<accession>A0A6P1SWD3</accession>
<dbReference type="GO" id="GO:0000166">
    <property type="term" value="F:nucleotide binding"/>
    <property type="evidence" value="ECO:0007669"/>
    <property type="project" value="InterPro"/>
</dbReference>
<dbReference type="InterPro" id="IPR055170">
    <property type="entry name" value="GFO_IDH_MocA-like_dom"/>
</dbReference>
<keyword evidence="6" id="KW-1185">Reference proteome</keyword>
<dbReference type="Pfam" id="PF01370">
    <property type="entry name" value="Epimerase"/>
    <property type="match status" value="1"/>
</dbReference>
<protein>
    <submittedName>
        <fullName evidence="5">NAD-dependent epimerase/dehydratase family protein</fullName>
    </submittedName>
</protein>